<sequence length="230" mass="26143">MADPQYHEYNAGKLVRTVAWRFLLVFLFMIREIASLIINITRVAVLGIWKFLTWLFSRLTETAESNAYTFSNFYPDHDGLIQESTVLQLDLHGYYVKEATVKLHSFLLQNEARLKMGQRLLIITGRGKHSSNGPVIKPMVQQFLVSQGFEYRMANEGALFVFLPKGSASSLFQSSRGRIPPVSSRMTGPYGSKSVGQSLHNPNVFPRVNDSRRGQLNPTFDFDSGRDKLY</sequence>
<dbReference type="InterPro" id="IPR002625">
    <property type="entry name" value="Smr_dom"/>
</dbReference>
<feature type="region of interest" description="Disordered" evidence="1">
    <location>
        <begin position="174"/>
        <end position="230"/>
    </location>
</feature>
<proteinExistence type="predicted"/>
<dbReference type="SMART" id="SM00463">
    <property type="entry name" value="SMR"/>
    <property type="match status" value="1"/>
</dbReference>
<protein>
    <submittedName>
        <fullName evidence="5">Uncharacterized protein LOC101850937</fullName>
    </submittedName>
</protein>
<keyword evidence="2" id="KW-0472">Membrane</keyword>
<dbReference type="InterPro" id="IPR036063">
    <property type="entry name" value="Smr_dom_sf"/>
</dbReference>
<dbReference type="GeneID" id="101850937"/>
<evidence type="ECO:0000313" key="5">
    <source>
        <dbReference type="RefSeq" id="XP_005092245.2"/>
    </source>
</evidence>
<dbReference type="Gene3D" id="3.30.1370.110">
    <property type="match status" value="1"/>
</dbReference>
<evidence type="ECO:0000313" key="4">
    <source>
        <dbReference type="Proteomes" id="UP000694888"/>
    </source>
</evidence>
<feature type="transmembrane region" description="Helical" evidence="2">
    <location>
        <begin position="20"/>
        <end position="49"/>
    </location>
</feature>
<gene>
    <name evidence="5" type="primary">LOC101850937</name>
</gene>
<dbReference type="PANTHER" id="PTHR46535">
    <property type="entry name" value="NEDD4-BINDING PROTEIN 2"/>
    <property type="match status" value="1"/>
</dbReference>
<evidence type="ECO:0000259" key="3">
    <source>
        <dbReference type="PROSITE" id="PS50828"/>
    </source>
</evidence>
<dbReference type="PROSITE" id="PS50828">
    <property type="entry name" value="SMR"/>
    <property type="match status" value="1"/>
</dbReference>
<reference evidence="5" key="1">
    <citation type="submission" date="2025-08" db="UniProtKB">
        <authorList>
            <consortium name="RefSeq"/>
        </authorList>
    </citation>
    <scope>IDENTIFICATION</scope>
</reference>
<evidence type="ECO:0000256" key="1">
    <source>
        <dbReference type="SAM" id="MobiDB-lite"/>
    </source>
</evidence>
<dbReference type="RefSeq" id="XP_005092245.2">
    <property type="nucleotide sequence ID" value="XM_005092188.3"/>
</dbReference>
<keyword evidence="4" id="KW-1185">Reference proteome</keyword>
<evidence type="ECO:0000256" key="2">
    <source>
        <dbReference type="SAM" id="Phobius"/>
    </source>
</evidence>
<name>A0ABM0JF28_APLCA</name>
<dbReference type="SUPFAM" id="SSF160443">
    <property type="entry name" value="SMR domain-like"/>
    <property type="match status" value="1"/>
</dbReference>
<dbReference type="Proteomes" id="UP000694888">
    <property type="component" value="Unplaced"/>
</dbReference>
<dbReference type="PANTHER" id="PTHR46535:SF1">
    <property type="entry name" value="NEDD4-BINDING PROTEIN 2"/>
    <property type="match status" value="1"/>
</dbReference>
<accession>A0ABM0JF28</accession>
<dbReference type="InterPro" id="IPR052772">
    <property type="entry name" value="Endo/PolyKinase_Domain-Protein"/>
</dbReference>
<feature type="domain" description="Smr" evidence="3">
    <location>
        <begin position="89"/>
        <end position="164"/>
    </location>
</feature>
<dbReference type="Pfam" id="PF01713">
    <property type="entry name" value="Smr"/>
    <property type="match status" value="1"/>
</dbReference>
<keyword evidence="2" id="KW-1133">Transmembrane helix</keyword>
<keyword evidence="2" id="KW-0812">Transmembrane</keyword>
<organism evidence="4 5">
    <name type="scientific">Aplysia californica</name>
    <name type="common">California sea hare</name>
    <dbReference type="NCBI Taxonomy" id="6500"/>
    <lineage>
        <taxon>Eukaryota</taxon>
        <taxon>Metazoa</taxon>
        <taxon>Spiralia</taxon>
        <taxon>Lophotrochozoa</taxon>
        <taxon>Mollusca</taxon>
        <taxon>Gastropoda</taxon>
        <taxon>Heterobranchia</taxon>
        <taxon>Euthyneura</taxon>
        <taxon>Tectipleura</taxon>
        <taxon>Aplysiida</taxon>
        <taxon>Aplysioidea</taxon>
        <taxon>Aplysiidae</taxon>
        <taxon>Aplysia</taxon>
    </lineage>
</organism>